<accession>A0A6N8SGT6</accession>
<dbReference type="RefSeq" id="WP_160859649.1">
    <property type="nucleotide sequence ID" value="NZ_WUMK01000004.1"/>
</dbReference>
<evidence type="ECO:0000256" key="1">
    <source>
        <dbReference type="SAM" id="Coils"/>
    </source>
</evidence>
<dbReference type="EMBL" id="WUMK01000004">
    <property type="protein sequence ID" value="MXN46102.1"/>
    <property type="molecule type" value="Genomic_DNA"/>
</dbReference>
<evidence type="ECO:0000313" key="3">
    <source>
        <dbReference type="Proteomes" id="UP000435802"/>
    </source>
</evidence>
<protein>
    <submittedName>
        <fullName evidence="2">Uncharacterized protein</fullName>
    </submittedName>
</protein>
<proteinExistence type="predicted"/>
<dbReference type="AlphaFoldDB" id="A0A6N8SGT6"/>
<keyword evidence="1" id="KW-0175">Coiled coil</keyword>
<sequence length="114" mass="12829">MVDTLVLERETNGQSKEFMDWAVFMTVRAFEEQTAALALQLEAMKREMAEKDERIAVLTGIDSAQDLVSDWLSEGTDDLPDDTPVRIEIGSRTVIGDRLCSLRRARTLVQGEKP</sequence>
<gene>
    <name evidence="2" type="ORF">GR138_12965</name>
</gene>
<feature type="coiled-coil region" evidence="1">
    <location>
        <begin position="27"/>
        <end position="54"/>
    </location>
</feature>
<dbReference type="Proteomes" id="UP000435802">
    <property type="component" value="Unassembled WGS sequence"/>
</dbReference>
<organism evidence="2 3">
    <name type="scientific">Shinella kummerowiae</name>
    <dbReference type="NCBI Taxonomy" id="417745"/>
    <lineage>
        <taxon>Bacteria</taxon>
        <taxon>Pseudomonadati</taxon>
        <taxon>Pseudomonadota</taxon>
        <taxon>Alphaproteobacteria</taxon>
        <taxon>Hyphomicrobiales</taxon>
        <taxon>Rhizobiaceae</taxon>
        <taxon>Shinella</taxon>
    </lineage>
</organism>
<name>A0A6N8SGT6_9HYPH</name>
<comment type="caution">
    <text evidence="2">The sequence shown here is derived from an EMBL/GenBank/DDBJ whole genome shotgun (WGS) entry which is preliminary data.</text>
</comment>
<evidence type="ECO:0000313" key="2">
    <source>
        <dbReference type="EMBL" id="MXN46102.1"/>
    </source>
</evidence>
<reference evidence="2 3" key="1">
    <citation type="submission" date="2019-12" db="EMBL/GenBank/DDBJ databases">
        <title>Shinella kummerowiae sp. nov., a symbiotic bacterium isolated from root nodules of the herbal legume Kummerowia stipulacea.</title>
        <authorList>
            <person name="Gao J."/>
        </authorList>
    </citation>
    <scope>NUCLEOTIDE SEQUENCE [LARGE SCALE GENOMIC DNA]</scope>
    <source>
        <strain evidence="2 3">CCBAU 25048</strain>
    </source>
</reference>
<keyword evidence="3" id="KW-1185">Reference proteome</keyword>